<comment type="caution">
    <text evidence="2">The sequence shown here is derived from an EMBL/GenBank/DDBJ whole genome shotgun (WGS) entry which is preliminary data.</text>
</comment>
<reference evidence="2" key="2">
    <citation type="submission" date="2023-05" db="EMBL/GenBank/DDBJ databases">
        <authorList>
            <consortium name="Lawrence Berkeley National Laboratory"/>
            <person name="Steindorff A."/>
            <person name="Hensen N."/>
            <person name="Bonometti L."/>
            <person name="Westerberg I."/>
            <person name="Brannstrom I.O."/>
            <person name="Guillou S."/>
            <person name="Cros-Aarteil S."/>
            <person name="Calhoun S."/>
            <person name="Haridas S."/>
            <person name="Kuo A."/>
            <person name="Mondo S."/>
            <person name="Pangilinan J."/>
            <person name="Riley R."/>
            <person name="Labutti K."/>
            <person name="Andreopoulos B."/>
            <person name="Lipzen A."/>
            <person name="Chen C."/>
            <person name="Yanf M."/>
            <person name="Daum C."/>
            <person name="Ng V."/>
            <person name="Clum A."/>
            <person name="Ohm R."/>
            <person name="Martin F."/>
            <person name="Silar P."/>
            <person name="Natvig D."/>
            <person name="Lalanne C."/>
            <person name="Gautier V."/>
            <person name="Ament-Velasquez S.L."/>
            <person name="Kruys A."/>
            <person name="Hutchinson M.I."/>
            <person name="Powell A.J."/>
            <person name="Barry K."/>
            <person name="Miller A.N."/>
            <person name="Grigoriev I.V."/>
            <person name="Debuchy R."/>
            <person name="Gladieux P."/>
            <person name="Thoren M.H."/>
            <person name="Johannesson H."/>
        </authorList>
    </citation>
    <scope>NUCLEOTIDE SEQUENCE</scope>
    <source>
        <strain evidence="2">PSN293</strain>
    </source>
</reference>
<dbReference type="EMBL" id="MU858098">
    <property type="protein sequence ID" value="KAK4214166.1"/>
    <property type="molecule type" value="Genomic_DNA"/>
</dbReference>
<evidence type="ECO:0000313" key="3">
    <source>
        <dbReference type="Proteomes" id="UP001301769"/>
    </source>
</evidence>
<protein>
    <submittedName>
        <fullName evidence="2">Uncharacterized protein</fullName>
    </submittedName>
</protein>
<name>A0AAN6Y8K8_9PEZI</name>
<evidence type="ECO:0000256" key="1">
    <source>
        <dbReference type="SAM" id="MobiDB-lite"/>
    </source>
</evidence>
<dbReference type="AlphaFoldDB" id="A0AAN6Y8K8"/>
<dbReference type="Proteomes" id="UP001301769">
    <property type="component" value="Unassembled WGS sequence"/>
</dbReference>
<dbReference type="PANTHER" id="PTHR39475:SF1">
    <property type="entry name" value="CONIDIATION-SPECIFIC PROTEIN 6"/>
    <property type="match status" value="1"/>
</dbReference>
<sequence length="118" mass="13442">MSARSKKDLPSGLYEDDGQRSFGDSKIDHMSRHSGINVKGYLPKDQEKAMNRLTEMETINKQMDAMKKNPTLAASLNGNKPAKGALIDKELMEEDQRMLEKMNRKRMNESMNSSSKYL</sequence>
<gene>
    <name evidence="2" type="ORF">QBC37DRAFT_373329</name>
</gene>
<evidence type="ECO:0000313" key="2">
    <source>
        <dbReference type="EMBL" id="KAK4214166.1"/>
    </source>
</evidence>
<keyword evidence="3" id="KW-1185">Reference proteome</keyword>
<reference evidence="2" key="1">
    <citation type="journal article" date="2023" name="Mol. Phylogenet. Evol.">
        <title>Genome-scale phylogeny and comparative genomics of the fungal order Sordariales.</title>
        <authorList>
            <person name="Hensen N."/>
            <person name="Bonometti L."/>
            <person name="Westerberg I."/>
            <person name="Brannstrom I.O."/>
            <person name="Guillou S."/>
            <person name="Cros-Aarteil S."/>
            <person name="Calhoun S."/>
            <person name="Haridas S."/>
            <person name="Kuo A."/>
            <person name="Mondo S."/>
            <person name="Pangilinan J."/>
            <person name="Riley R."/>
            <person name="LaButti K."/>
            <person name="Andreopoulos B."/>
            <person name="Lipzen A."/>
            <person name="Chen C."/>
            <person name="Yan M."/>
            <person name="Daum C."/>
            <person name="Ng V."/>
            <person name="Clum A."/>
            <person name="Steindorff A."/>
            <person name="Ohm R.A."/>
            <person name="Martin F."/>
            <person name="Silar P."/>
            <person name="Natvig D.O."/>
            <person name="Lalanne C."/>
            <person name="Gautier V."/>
            <person name="Ament-Velasquez S.L."/>
            <person name="Kruys A."/>
            <person name="Hutchinson M.I."/>
            <person name="Powell A.J."/>
            <person name="Barry K."/>
            <person name="Miller A.N."/>
            <person name="Grigoriev I.V."/>
            <person name="Debuchy R."/>
            <person name="Gladieux P."/>
            <person name="Hiltunen Thoren M."/>
            <person name="Johannesson H."/>
        </authorList>
    </citation>
    <scope>NUCLEOTIDE SEQUENCE</scope>
    <source>
        <strain evidence="2">PSN293</strain>
    </source>
</reference>
<organism evidence="2 3">
    <name type="scientific">Rhypophila decipiens</name>
    <dbReference type="NCBI Taxonomy" id="261697"/>
    <lineage>
        <taxon>Eukaryota</taxon>
        <taxon>Fungi</taxon>
        <taxon>Dikarya</taxon>
        <taxon>Ascomycota</taxon>
        <taxon>Pezizomycotina</taxon>
        <taxon>Sordariomycetes</taxon>
        <taxon>Sordariomycetidae</taxon>
        <taxon>Sordariales</taxon>
        <taxon>Naviculisporaceae</taxon>
        <taxon>Rhypophila</taxon>
    </lineage>
</organism>
<dbReference type="PANTHER" id="PTHR39475">
    <property type="entry name" value="CONIDIATION-SPECIFIC PROTEIN 6"/>
    <property type="match status" value="1"/>
</dbReference>
<proteinExistence type="predicted"/>
<feature type="region of interest" description="Disordered" evidence="1">
    <location>
        <begin position="1"/>
        <end position="31"/>
    </location>
</feature>
<accession>A0AAN6Y8K8</accession>
<feature type="compositionally biased region" description="Basic and acidic residues" evidence="1">
    <location>
        <begin position="17"/>
        <end position="31"/>
    </location>
</feature>